<evidence type="ECO:0000313" key="1">
    <source>
        <dbReference type="EMBL" id="MBD2195316.1"/>
    </source>
</evidence>
<accession>A0ABR8A5V2</accession>
<keyword evidence="2" id="KW-1185">Reference proteome</keyword>
<protein>
    <submittedName>
        <fullName evidence="1">Uncharacterized protein</fullName>
    </submittedName>
</protein>
<dbReference type="Proteomes" id="UP000658514">
    <property type="component" value="Unassembled WGS sequence"/>
</dbReference>
<proteinExistence type="predicted"/>
<dbReference type="RefSeq" id="WP_190539375.1">
    <property type="nucleotide sequence ID" value="NZ_CAWPNO010000128.1"/>
</dbReference>
<reference evidence="1 2" key="1">
    <citation type="journal article" date="2020" name="ISME J.">
        <title>Comparative genomics reveals insights into cyanobacterial evolution and habitat adaptation.</title>
        <authorList>
            <person name="Chen M.Y."/>
            <person name="Teng W.K."/>
            <person name="Zhao L."/>
            <person name="Hu C.X."/>
            <person name="Zhou Y.K."/>
            <person name="Han B.P."/>
            <person name="Song L.R."/>
            <person name="Shu W.S."/>
        </authorList>
    </citation>
    <scope>NUCLEOTIDE SEQUENCE [LARGE SCALE GENOMIC DNA]</scope>
    <source>
        <strain evidence="1 2">FACHB-288</strain>
    </source>
</reference>
<comment type="caution">
    <text evidence="1">The sequence shown here is derived from an EMBL/GenBank/DDBJ whole genome shotgun (WGS) entry which is preliminary data.</text>
</comment>
<sequence>MNINDLTYIESATEEVFGGRGDNTNTSYKLRADVKKVIKETIVTKLDTDLKLEGYVAQATATADTYGGGAGFSSTLTNAQVDSAGYTTSAISQSVAAIEKGRRY</sequence>
<gene>
    <name evidence="1" type="ORF">H6G24_07375</name>
</gene>
<organism evidence="1 2">
    <name type="scientific">Calothrix parietina FACHB-288</name>
    <dbReference type="NCBI Taxonomy" id="2692896"/>
    <lineage>
        <taxon>Bacteria</taxon>
        <taxon>Bacillati</taxon>
        <taxon>Cyanobacteriota</taxon>
        <taxon>Cyanophyceae</taxon>
        <taxon>Nostocales</taxon>
        <taxon>Calotrichaceae</taxon>
        <taxon>Calothrix</taxon>
    </lineage>
</organism>
<name>A0ABR8A5V2_9CYAN</name>
<dbReference type="EMBL" id="JACJQH010000009">
    <property type="protein sequence ID" value="MBD2195316.1"/>
    <property type="molecule type" value="Genomic_DNA"/>
</dbReference>
<evidence type="ECO:0000313" key="2">
    <source>
        <dbReference type="Proteomes" id="UP000658514"/>
    </source>
</evidence>